<dbReference type="InterPro" id="IPR013520">
    <property type="entry name" value="Ribonucl_H"/>
</dbReference>
<gene>
    <name evidence="7" type="ORF">Baya_2280</name>
</gene>
<dbReference type="InterPro" id="IPR047021">
    <property type="entry name" value="REXO1/3/4-like"/>
</dbReference>
<dbReference type="Gene3D" id="3.30.420.10">
    <property type="entry name" value="Ribonuclease H-like superfamily/Ribonuclease H"/>
    <property type="match status" value="1"/>
</dbReference>
<evidence type="ECO:0000313" key="8">
    <source>
        <dbReference type="Proteomes" id="UP000319801"/>
    </source>
</evidence>
<dbReference type="Pfam" id="PF00929">
    <property type="entry name" value="RNase_T"/>
    <property type="match status" value="1"/>
</dbReference>
<sequence>MSAVEALTNSMAAQTAPDLSMESSTLCSVLPKTPRRLKTRRKSKNRSMACQKIHQGLKRKWSDVLQHGSSDYVLEGPQKRTRTLDTNESECAGSLSDTCDVDSGFSSETSPPTSGRCSPCVGVHPSMLLAIDCEMVGTGPNGQFSELARCSLVNYSGTVIYDKYVLPRRPVTDYRTQWSGIKKEHLINALSYKIARKEILQIIKGKVIIGHALHHDFAVLRIKLPRHMIRDTSFSPLLRKLYGPATRCISLKKLTSTLLNRSIQVDSTGHCPVEDALAALDLYKLVEEEWEKSLQPHLQNVAPATDTASSLEHYMQDEYWPDSLND</sequence>
<dbReference type="AlphaFoldDB" id="A0A556TNJ8"/>
<comment type="caution">
    <text evidence="7">The sequence shown here is derived from an EMBL/GenBank/DDBJ whole genome shotgun (WGS) entry which is preliminary data.</text>
</comment>
<keyword evidence="5" id="KW-0539">Nucleus</keyword>
<reference evidence="7 8" key="1">
    <citation type="journal article" date="2019" name="Genome Biol. Evol.">
        <title>Whole-Genome Sequencing of the Giant Devil Catfish, Bagarius yarrelli.</title>
        <authorList>
            <person name="Jiang W."/>
            <person name="Lv Y."/>
            <person name="Cheng L."/>
            <person name="Yang K."/>
            <person name="Chao B."/>
            <person name="Wang X."/>
            <person name="Li Y."/>
            <person name="Pan X."/>
            <person name="You X."/>
            <person name="Zhang Y."/>
            <person name="Yang J."/>
            <person name="Li J."/>
            <person name="Zhang X."/>
            <person name="Liu S."/>
            <person name="Sun C."/>
            <person name="Yang J."/>
            <person name="Shi Q."/>
        </authorList>
    </citation>
    <scope>NUCLEOTIDE SEQUENCE [LARGE SCALE GENOMIC DNA]</scope>
    <source>
        <strain evidence="7">JWS20170419001</strain>
        <tissue evidence="7">Muscle</tissue>
    </source>
</reference>
<evidence type="ECO:0000256" key="3">
    <source>
        <dbReference type="ARBA" id="ARBA00022801"/>
    </source>
</evidence>
<evidence type="ECO:0000259" key="6">
    <source>
        <dbReference type="SMART" id="SM00479"/>
    </source>
</evidence>
<dbReference type="GO" id="GO:0003676">
    <property type="term" value="F:nucleic acid binding"/>
    <property type="evidence" value="ECO:0007669"/>
    <property type="project" value="InterPro"/>
</dbReference>
<dbReference type="EMBL" id="VCAZ01000008">
    <property type="protein sequence ID" value="TSK28093.1"/>
    <property type="molecule type" value="Genomic_DNA"/>
</dbReference>
<evidence type="ECO:0000313" key="7">
    <source>
        <dbReference type="EMBL" id="TSK28093.1"/>
    </source>
</evidence>
<dbReference type="PANTHER" id="PTHR12801">
    <property type="entry name" value="RNA EXONUCLEASE REXO1 / RECO3 FAMILY MEMBER-RELATED"/>
    <property type="match status" value="1"/>
</dbReference>
<keyword evidence="8" id="KW-1185">Reference proteome</keyword>
<keyword evidence="4" id="KW-0269">Exonuclease</keyword>
<dbReference type="FunFam" id="3.30.420.10:FF:000007">
    <property type="entry name" value="Interferon-stimulated exonuclease gene 20"/>
    <property type="match status" value="1"/>
</dbReference>
<evidence type="ECO:0000256" key="4">
    <source>
        <dbReference type="ARBA" id="ARBA00022839"/>
    </source>
</evidence>
<evidence type="ECO:0000256" key="5">
    <source>
        <dbReference type="ARBA" id="ARBA00023242"/>
    </source>
</evidence>
<protein>
    <submittedName>
        <fullName evidence="7">Apoptosis-enhancing nuclease</fullName>
    </submittedName>
</protein>
<proteinExistence type="predicted"/>
<dbReference type="GO" id="GO:0005730">
    <property type="term" value="C:nucleolus"/>
    <property type="evidence" value="ECO:0007669"/>
    <property type="project" value="UniProtKB-ARBA"/>
</dbReference>
<keyword evidence="3" id="KW-0378">Hydrolase</keyword>
<name>A0A556TNJ8_BAGYA</name>
<keyword evidence="2" id="KW-0540">Nuclease</keyword>
<dbReference type="OrthoDB" id="16516at2759"/>
<dbReference type="GO" id="GO:0004527">
    <property type="term" value="F:exonuclease activity"/>
    <property type="evidence" value="ECO:0007669"/>
    <property type="project" value="UniProtKB-KW"/>
</dbReference>
<dbReference type="PANTHER" id="PTHR12801:SF57">
    <property type="entry name" value="APOPTOSIS-ENHANCING NUCLEASE"/>
    <property type="match status" value="1"/>
</dbReference>
<comment type="subcellular location">
    <subcellularLocation>
        <location evidence="1">Nucleus</location>
    </subcellularLocation>
</comment>
<dbReference type="SMART" id="SM00479">
    <property type="entry name" value="EXOIII"/>
    <property type="match status" value="1"/>
</dbReference>
<accession>A0A556TNJ8</accession>
<evidence type="ECO:0000256" key="1">
    <source>
        <dbReference type="ARBA" id="ARBA00004123"/>
    </source>
</evidence>
<feature type="domain" description="Exonuclease" evidence="6">
    <location>
        <begin position="127"/>
        <end position="292"/>
    </location>
</feature>
<dbReference type="InterPro" id="IPR012337">
    <property type="entry name" value="RNaseH-like_sf"/>
</dbReference>
<evidence type="ECO:0000256" key="2">
    <source>
        <dbReference type="ARBA" id="ARBA00022722"/>
    </source>
</evidence>
<dbReference type="SUPFAM" id="SSF53098">
    <property type="entry name" value="Ribonuclease H-like"/>
    <property type="match status" value="1"/>
</dbReference>
<organism evidence="7 8">
    <name type="scientific">Bagarius yarrelli</name>
    <name type="common">Goonch</name>
    <name type="synonym">Bagrus yarrelli</name>
    <dbReference type="NCBI Taxonomy" id="175774"/>
    <lineage>
        <taxon>Eukaryota</taxon>
        <taxon>Metazoa</taxon>
        <taxon>Chordata</taxon>
        <taxon>Craniata</taxon>
        <taxon>Vertebrata</taxon>
        <taxon>Euteleostomi</taxon>
        <taxon>Actinopterygii</taxon>
        <taxon>Neopterygii</taxon>
        <taxon>Teleostei</taxon>
        <taxon>Ostariophysi</taxon>
        <taxon>Siluriformes</taxon>
        <taxon>Sisoridae</taxon>
        <taxon>Sisorinae</taxon>
        <taxon>Bagarius</taxon>
    </lineage>
</organism>
<dbReference type="InterPro" id="IPR036397">
    <property type="entry name" value="RNaseH_sf"/>
</dbReference>
<dbReference type="Proteomes" id="UP000319801">
    <property type="component" value="Unassembled WGS sequence"/>
</dbReference>